<keyword evidence="6" id="KW-1185">Reference proteome</keyword>
<dbReference type="KEGG" id="ahs:AHALO_1487"/>
<keyword evidence="1" id="KW-0813">Transport</keyword>
<protein>
    <submittedName>
        <fullName evidence="5">ABC transporter ATP-binding protein</fullName>
    </submittedName>
</protein>
<dbReference type="InterPro" id="IPR015854">
    <property type="entry name" value="ABC_transpr_LolD-like"/>
</dbReference>
<dbReference type="InterPro" id="IPR027417">
    <property type="entry name" value="P-loop_NTPase"/>
</dbReference>
<dbReference type="PANTHER" id="PTHR24220:SF86">
    <property type="entry name" value="ABC TRANSPORTER ABCH.1"/>
    <property type="match status" value="1"/>
</dbReference>
<evidence type="ECO:0000256" key="1">
    <source>
        <dbReference type="ARBA" id="ARBA00022448"/>
    </source>
</evidence>
<reference evidence="5 6" key="1">
    <citation type="submission" date="2017-09" db="EMBL/GenBank/DDBJ databases">
        <title>Genomics of the genus Arcobacter.</title>
        <authorList>
            <person name="Perez-Cataluna A."/>
            <person name="Figueras M.J."/>
            <person name="Salas-Masso N."/>
        </authorList>
    </citation>
    <scope>NUCLEOTIDE SEQUENCE [LARGE SCALE GENOMIC DNA]</scope>
    <source>
        <strain evidence="5 6">DSM 18005</strain>
    </source>
</reference>
<name>A0A2N1J2N1_9BACT</name>
<evidence type="ECO:0000259" key="4">
    <source>
        <dbReference type="PROSITE" id="PS50893"/>
    </source>
</evidence>
<dbReference type="InterPro" id="IPR003593">
    <property type="entry name" value="AAA+_ATPase"/>
</dbReference>
<dbReference type="EMBL" id="NXIF01000027">
    <property type="protein sequence ID" value="PKI80819.1"/>
    <property type="molecule type" value="Genomic_DNA"/>
</dbReference>
<dbReference type="InterPro" id="IPR017871">
    <property type="entry name" value="ABC_transporter-like_CS"/>
</dbReference>
<dbReference type="GO" id="GO:0005524">
    <property type="term" value="F:ATP binding"/>
    <property type="evidence" value="ECO:0007669"/>
    <property type="project" value="UniProtKB-KW"/>
</dbReference>
<dbReference type="SMART" id="SM00382">
    <property type="entry name" value="AAA"/>
    <property type="match status" value="1"/>
</dbReference>
<dbReference type="PANTHER" id="PTHR24220">
    <property type="entry name" value="IMPORT ATP-BINDING PROTEIN"/>
    <property type="match status" value="1"/>
</dbReference>
<dbReference type="CDD" id="cd03255">
    <property type="entry name" value="ABC_MJ0796_LolCDE_FtsE"/>
    <property type="match status" value="1"/>
</dbReference>
<dbReference type="Gene3D" id="3.40.50.300">
    <property type="entry name" value="P-loop containing nucleotide triphosphate hydrolases"/>
    <property type="match status" value="1"/>
</dbReference>
<evidence type="ECO:0000256" key="3">
    <source>
        <dbReference type="ARBA" id="ARBA00022840"/>
    </source>
</evidence>
<comment type="caution">
    <text evidence="5">The sequence shown here is derived from an EMBL/GenBank/DDBJ whole genome shotgun (WGS) entry which is preliminary data.</text>
</comment>
<gene>
    <name evidence="5" type="ORF">CP960_07390</name>
</gene>
<dbReference type="AlphaFoldDB" id="A0A2N1J2N1"/>
<dbReference type="PROSITE" id="PS00211">
    <property type="entry name" value="ABC_TRANSPORTER_1"/>
    <property type="match status" value="1"/>
</dbReference>
<evidence type="ECO:0000313" key="5">
    <source>
        <dbReference type="EMBL" id="PKI80819.1"/>
    </source>
</evidence>
<accession>A0A2N1J2N1</accession>
<evidence type="ECO:0000256" key="2">
    <source>
        <dbReference type="ARBA" id="ARBA00022741"/>
    </source>
</evidence>
<dbReference type="InterPro" id="IPR003439">
    <property type="entry name" value="ABC_transporter-like_ATP-bd"/>
</dbReference>
<dbReference type="Proteomes" id="UP000233248">
    <property type="component" value="Unassembled WGS sequence"/>
</dbReference>
<dbReference type="Pfam" id="PF00005">
    <property type="entry name" value="ABC_tran"/>
    <property type="match status" value="1"/>
</dbReference>
<dbReference type="InterPro" id="IPR017911">
    <property type="entry name" value="MacB-like_ATP-bd"/>
</dbReference>
<dbReference type="GO" id="GO:0016887">
    <property type="term" value="F:ATP hydrolysis activity"/>
    <property type="evidence" value="ECO:0007669"/>
    <property type="project" value="InterPro"/>
</dbReference>
<dbReference type="PROSITE" id="PS50893">
    <property type="entry name" value="ABC_TRANSPORTER_2"/>
    <property type="match status" value="1"/>
</dbReference>
<keyword evidence="3 5" id="KW-0067">ATP-binding</keyword>
<dbReference type="OrthoDB" id="9809450at2"/>
<dbReference type="GO" id="GO:0022857">
    <property type="term" value="F:transmembrane transporter activity"/>
    <property type="evidence" value="ECO:0007669"/>
    <property type="project" value="TreeGrafter"/>
</dbReference>
<keyword evidence="2" id="KW-0547">Nucleotide-binding</keyword>
<dbReference type="SUPFAM" id="SSF52540">
    <property type="entry name" value="P-loop containing nucleoside triphosphate hydrolases"/>
    <property type="match status" value="1"/>
</dbReference>
<dbReference type="RefSeq" id="WP_101184778.1">
    <property type="nucleotide sequence ID" value="NZ_CP031218.1"/>
</dbReference>
<evidence type="ECO:0000313" key="6">
    <source>
        <dbReference type="Proteomes" id="UP000233248"/>
    </source>
</evidence>
<organism evidence="5 6">
    <name type="scientific">Malaciobacter halophilus</name>
    <dbReference type="NCBI Taxonomy" id="197482"/>
    <lineage>
        <taxon>Bacteria</taxon>
        <taxon>Pseudomonadati</taxon>
        <taxon>Campylobacterota</taxon>
        <taxon>Epsilonproteobacteria</taxon>
        <taxon>Campylobacterales</taxon>
        <taxon>Arcobacteraceae</taxon>
        <taxon>Malaciobacter</taxon>
    </lineage>
</organism>
<dbReference type="GO" id="GO:0005886">
    <property type="term" value="C:plasma membrane"/>
    <property type="evidence" value="ECO:0007669"/>
    <property type="project" value="TreeGrafter"/>
</dbReference>
<sequence length="222" mass="24888">MIEVKNLYKIFNQNRKNEFTALENVSLFIPKEQIVLLKGVSGSGKSTLLSIISSLQKPTSGDVIVDGEHIAKLPDLHASKFRNEKIGYVFQDFNLINSLDVFHNVLTPLIVQNLSKKDIETKVIHALSLANIKHKKDEFVSNLSGGEKQRVAIARALVCDANILLFDEPTANLDKQNSLKFLSLLEDFKKLKKTVVIATHDSIFEQSNVIFKTINMQDGKIV</sequence>
<feature type="domain" description="ABC transporter" evidence="4">
    <location>
        <begin position="2"/>
        <end position="222"/>
    </location>
</feature>
<proteinExistence type="predicted"/>